<reference evidence="1 2" key="1">
    <citation type="submission" date="2017-06" db="EMBL/GenBank/DDBJ databases">
        <title>Genome sequencing of cyanobaciteial culture collection at National Institute for Environmental Studies (NIES).</title>
        <authorList>
            <person name="Hirose Y."/>
            <person name="Shimura Y."/>
            <person name="Fujisawa T."/>
            <person name="Nakamura Y."/>
            <person name="Kawachi M."/>
        </authorList>
    </citation>
    <scope>NUCLEOTIDE SEQUENCE [LARGE SCALE GENOMIC DNA]</scope>
    <source>
        <strain evidence="1 2">NIES-2135</strain>
        <plasmid evidence="2">Plasmid Plasmid2 dna</plasmid>
    </source>
</reference>
<keyword evidence="1" id="KW-0614">Plasmid</keyword>
<evidence type="ECO:0000313" key="1">
    <source>
        <dbReference type="EMBL" id="BAY59850.1"/>
    </source>
</evidence>
<dbReference type="Proteomes" id="UP000217895">
    <property type="component" value="Plasmid Plasmid2 dna"/>
</dbReference>
<accession>A0A1Z4JT39</accession>
<organism evidence="1 2">
    <name type="scientific">Leptolyngbya boryana NIES-2135</name>
    <dbReference type="NCBI Taxonomy" id="1973484"/>
    <lineage>
        <taxon>Bacteria</taxon>
        <taxon>Bacillati</taxon>
        <taxon>Cyanobacteriota</taxon>
        <taxon>Cyanophyceae</taxon>
        <taxon>Leptolyngbyales</taxon>
        <taxon>Leptolyngbyaceae</taxon>
        <taxon>Leptolyngbya group</taxon>
        <taxon>Leptolyngbya</taxon>
    </lineage>
</organism>
<evidence type="ECO:0000313" key="2">
    <source>
        <dbReference type="Proteomes" id="UP000217895"/>
    </source>
</evidence>
<sequence length="137" mass="15146">MVHTLTPTQHQFIEQTLPAEIAVMCDRYPNTIYEVASAWHYPELPVGYLPNVIEVYYSNDDGTDTPDLTIEQGHLTGVRLPTDDATCDVIQIEVDGQWAFIQIGSQIVLDRLSGRVILPEVLLDAAQLAASSIHTVA</sequence>
<name>A0A1Z4JT39_LEPBY</name>
<dbReference type="EMBL" id="AP018205">
    <property type="protein sequence ID" value="BAY59850.1"/>
    <property type="molecule type" value="Genomic_DNA"/>
</dbReference>
<protein>
    <submittedName>
        <fullName evidence="1">Uncharacterized protein</fullName>
    </submittedName>
</protein>
<geneLocation type="plasmid" evidence="1">
    <name>plasmid2</name>
</geneLocation>
<keyword evidence="2" id="KW-1185">Reference proteome</keyword>
<dbReference type="AlphaFoldDB" id="A0A1Z4JT39"/>
<gene>
    <name evidence="1" type="ORF">NIES2135_67270</name>
</gene>
<proteinExistence type="predicted"/>